<dbReference type="InterPro" id="IPR019405">
    <property type="entry name" value="Lactonase_7-beta_prop"/>
</dbReference>
<dbReference type="Pfam" id="PF10282">
    <property type="entry name" value="Lactonase"/>
    <property type="match status" value="1"/>
</dbReference>
<evidence type="ECO:0000313" key="4">
    <source>
        <dbReference type="Proteomes" id="UP000290261"/>
    </source>
</evidence>
<dbReference type="InterPro" id="IPR011048">
    <property type="entry name" value="Haem_d1_sf"/>
</dbReference>
<comment type="similarity">
    <text evidence="1">Belongs to the cycloisomerase 2 family.</text>
</comment>
<evidence type="ECO:0000256" key="1">
    <source>
        <dbReference type="ARBA" id="ARBA00005564"/>
    </source>
</evidence>
<dbReference type="GO" id="GO:0005829">
    <property type="term" value="C:cytosol"/>
    <property type="evidence" value="ECO:0007669"/>
    <property type="project" value="TreeGrafter"/>
</dbReference>
<keyword evidence="2" id="KW-0119">Carbohydrate metabolism</keyword>
<evidence type="ECO:0000313" key="3">
    <source>
        <dbReference type="EMBL" id="RYC52510.1"/>
    </source>
</evidence>
<reference evidence="3 4" key="1">
    <citation type="submission" date="2014-04" db="EMBL/GenBank/DDBJ databases">
        <title>Whole genome of Muricauda olearia.</title>
        <authorList>
            <person name="Zhang X.-H."/>
            <person name="Tang K."/>
        </authorList>
    </citation>
    <scope>NUCLEOTIDE SEQUENCE [LARGE SCALE GENOMIC DNA]</scope>
    <source>
        <strain evidence="3 4">Th120</strain>
    </source>
</reference>
<dbReference type="InterPro" id="IPR050282">
    <property type="entry name" value="Cycloisomerase_2"/>
</dbReference>
<dbReference type="Proteomes" id="UP000290261">
    <property type="component" value="Unassembled WGS sequence"/>
</dbReference>
<proteinExistence type="inferred from homology"/>
<organism evidence="3 4">
    <name type="scientific">Flagellimonas olearia</name>
    <dbReference type="NCBI Taxonomy" id="552546"/>
    <lineage>
        <taxon>Bacteria</taxon>
        <taxon>Pseudomonadati</taxon>
        <taxon>Bacteroidota</taxon>
        <taxon>Flavobacteriia</taxon>
        <taxon>Flavobacteriales</taxon>
        <taxon>Flavobacteriaceae</taxon>
        <taxon>Flagellimonas</taxon>
    </lineage>
</organism>
<evidence type="ECO:0000256" key="2">
    <source>
        <dbReference type="ARBA" id="ARBA00022526"/>
    </source>
</evidence>
<dbReference type="GO" id="GO:0017057">
    <property type="term" value="F:6-phosphogluconolactonase activity"/>
    <property type="evidence" value="ECO:0007669"/>
    <property type="project" value="TreeGrafter"/>
</dbReference>
<name>A0A444VPD4_9FLAO</name>
<gene>
    <name evidence="3" type="ORF">DN53_11615</name>
</gene>
<dbReference type="PROSITE" id="PS51257">
    <property type="entry name" value="PROKAR_LIPOPROTEIN"/>
    <property type="match status" value="1"/>
</dbReference>
<dbReference type="EMBL" id="JJMP01000003">
    <property type="protein sequence ID" value="RYC52510.1"/>
    <property type="molecule type" value="Genomic_DNA"/>
</dbReference>
<dbReference type="Gene3D" id="2.130.10.10">
    <property type="entry name" value="YVTN repeat-like/Quinoprotein amine dehydrogenase"/>
    <property type="match status" value="1"/>
</dbReference>
<dbReference type="PANTHER" id="PTHR30344">
    <property type="entry name" value="6-PHOSPHOGLUCONOLACTONASE-RELATED"/>
    <property type="match status" value="1"/>
</dbReference>
<protein>
    <submittedName>
        <fullName evidence="3">6-phosphogluconolactonase</fullName>
    </submittedName>
</protein>
<dbReference type="PANTHER" id="PTHR30344:SF1">
    <property type="entry name" value="6-PHOSPHOGLUCONOLACTONASE"/>
    <property type="match status" value="1"/>
</dbReference>
<dbReference type="AlphaFoldDB" id="A0A444VPD4"/>
<accession>A0A444VPD4</accession>
<dbReference type="GO" id="GO:0006006">
    <property type="term" value="P:glucose metabolic process"/>
    <property type="evidence" value="ECO:0007669"/>
    <property type="project" value="UniProtKB-KW"/>
</dbReference>
<dbReference type="RefSeq" id="WP_129654021.1">
    <property type="nucleotide sequence ID" value="NZ_ML142908.1"/>
</dbReference>
<sequence>MKKTLLLGLVLMAGIACKEKAEKKSEEKTTHTLFVGTYTNGDSEGIYKYTLDATTGALGSQELAAKLKSPSYLTISEDKNNLYAIQEIGDFDSLGGGVTAFRLNEGVLEVQNSKGTHGNGPCHVSLSGDGYLAAANYGGGNVALYQLNGDGSLAGEAQVIDHKILDTTKTSRAHMAKFTKDGLFVADLGLDGIKRYKREGDQYVVGDQTSIDLAAGAGPRHFTFGKNGNILYVISELNSTVSVFEKDSQGAYQEIQTESTLAEGYAEKSYCADIHLSPDGKFLYGSNRGENTIVIFAVDQESGKLTLVGRESVRGDWPRNFSLDPTGEFLLVANQRSNNIIVFKRDAEKGTLQFLSETNLGSPVCIAFLN</sequence>
<comment type="caution">
    <text evidence="3">The sequence shown here is derived from an EMBL/GenBank/DDBJ whole genome shotgun (WGS) entry which is preliminary data.</text>
</comment>
<dbReference type="InterPro" id="IPR015943">
    <property type="entry name" value="WD40/YVTN_repeat-like_dom_sf"/>
</dbReference>
<dbReference type="SUPFAM" id="SSF51004">
    <property type="entry name" value="C-terminal (heme d1) domain of cytochrome cd1-nitrite reductase"/>
    <property type="match status" value="1"/>
</dbReference>
<keyword evidence="2" id="KW-0313">Glucose metabolism</keyword>
<keyword evidence="4" id="KW-1185">Reference proteome</keyword>